<dbReference type="Proteomes" id="UP000217758">
    <property type="component" value="Chromosome"/>
</dbReference>
<proteinExistence type="predicted"/>
<keyword evidence="1 2" id="KW-0812">Transmembrane</keyword>
<evidence type="ECO:0000313" key="3">
    <source>
        <dbReference type="Proteomes" id="UP000217758"/>
    </source>
</evidence>
<dbReference type="PANTHER" id="PTHR37308">
    <property type="entry name" value="INTEGRAL MEMBRANE PROTEIN"/>
    <property type="match status" value="1"/>
</dbReference>
<feature type="transmembrane region" description="Helical" evidence="1">
    <location>
        <begin position="144"/>
        <end position="174"/>
    </location>
</feature>
<evidence type="ECO:0000256" key="1">
    <source>
        <dbReference type="SAM" id="Phobius"/>
    </source>
</evidence>
<dbReference type="EMBL" id="AP014612">
    <property type="protein sequence ID" value="BAQ24682.1"/>
    <property type="molecule type" value="Genomic_DNA"/>
</dbReference>
<gene>
    <name evidence="2" type="ORF">SRT_14210</name>
</gene>
<feature type="transmembrane region" description="Helical" evidence="1">
    <location>
        <begin position="12"/>
        <end position="32"/>
    </location>
</feature>
<dbReference type="Pfam" id="PF04018">
    <property type="entry name" value="VCA0040-like"/>
    <property type="match status" value="1"/>
</dbReference>
<dbReference type="RefSeq" id="WP_128833544.1">
    <property type="nucleotide sequence ID" value="NZ_AP014612.1"/>
</dbReference>
<dbReference type="AlphaFoldDB" id="A0A1L7LKW9"/>
<organism evidence="2 3">
    <name type="scientific">Streptococcus troglodytae</name>
    <dbReference type="NCBI Taxonomy" id="1111760"/>
    <lineage>
        <taxon>Bacteria</taxon>
        <taxon>Bacillati</taxon>
        <taxon>Bacillota</taxon>
        <taxon>Bacilli</taxon>
        <taxon>Lactobacillales</taxon>
        <taxon>Streptococcaceae</taxon>
        <taxon>Streptococcus</taxon>
    </lineage>
</organism>
<dbReference type="InterPro" id="IPR007163">
    <property type="entry name" value="VCA0040-like"/>
</dbReference>
<feature type="transmembrane region" description="Helical" evidence="1">
    <location>
        <begin position="219"/>
        <end position="236"/>
    </location>
</feature>
<feature type="transmembrane region" description="Helical" evidence="1">
    <location>
        <begin position="114"/>
        <end position="132"/>
    </location>
</feature>
<evidence type="ECO:0000313" key="2">
    <source>
        <dbReference type="EMBL" id="BAQ24682.1"/>
    </source>
</evidence>
<keyword evidence="1" id="KW-0472">Membrane</keyword>
<keyword evidence="3" id="KW-1185">Reference proteome</keyword>
<dbReference type="PANTHER" id="PTHR37308:SF1">
    <property type="entry name" value="POLYPRENYL-PHOSPHATE TRANSPORTER"/>
    <property type="match status" value="1"/>
</dbReference>
<feature type="transmembrane region" description="Helical" evidence="1">
    <location>
        <begin position="186"/>
        <end position="207"/>
    </location>
</feature>
<protein>
    <submittedName>
        <fullName evidence="2">Transmembrane protein</fullName>
    </submittedName>
</protein>
<dbReference type="KEGG" id="strg:SRT_14210"/>
<accession>A0A1L7LKW9</accession>
<reference evidence="2 3" key="1">
    <citation type="journal article" date="2016" name="Microbiol. Immunol.">
        <title>Complete genome sequence of Streptococcus troglodytae TKU31 isolated from the oral cavity of a chimpanzee (Pan troglodytes).</title>
        <authorList>
            <person name="Okamoto M."/>
            <person name="Naito M."/>
            <person name="Miyanohara M."/>
            <person name="Imai S."/>
            <person name="Nomura Y."/>
            <person name="Saito W."/>
            <person name="Momoi Y."/>
            <person name="Takada K."/>
            <person name="Miyabe-Nishiwaki T."/>
            <person name="Tomonaga M."/>
            <person name="Hanada N."/>
        </authorList>
    </citation>
    <scope>NUCLEOTIDE SEQUENCE [LARGE SCALE GENOMIC DNA]</scope>
    <source>
        <strain evidence="3">TKU 31</strain>
    </source>
</reference>
<name>A0A1L7LKW9_9STRE</name>
<sequence>MISWLTRLIKGVIIALGFILPGVSGGVLASILGLYERIISFLAHLSKDFVKNVLFFIPVGIGGILGIALFSAPLEYLLKHYQVPVLWAFTGTIVGTLPTLFSESTQKSRRDSKDWIWLLGTFMISGLLLFFLNDLVGTIPANFVSFILAGALIALGVLVPGLSPSNLLLIMGLYAPMLTGFKNLDLVGVFLPIAMGGAATMLLFSKAMDYALNHYHSRVYHFILGLVLSSTLLIIIPNPRNAESISYAGRGFTTFLMAALFLIAGIALGAWMSKLEEKYK</sequence>
<keyword evidence="1" id="KW-1133">Transmembrane helix</keyword>
<feature type="transmembrane region" description="Helical" evidence="1">
    <location>
        <begin position="248"/>
        <end position="272"/>
    </location>
</feature>
<feature type="transmembrane region" description="Helical" evidence="1">
    <location>
        <begin position="53"/>
        <end position="72"/>
    </location>
</feature>
<feature type="transmembrane region" description="Helical" evidence="1">
    <location>
        <begin position="84"/>
        <end position="102"/>
    </location>
</feature>